<reference evidence="1" key="2">
    <citation type="journal article" date="2021" name="PeerJ">
        <title>Extensive microbial diversity within the chicken gut microbiome revealed by metagenomics and culture.</title>
        <authorList>
            <person name="Gilroy R."/>
            <person name="Ravi A."/>
            <person name="Getino M."/>
            <person name="Pursley I."/>
            <person name="Horton D.L."/>
            <person name="Alikhan N.F."/>
            <person name="Baker D."/>
            <person name="Gharbi K."/>
            <person name="Hall N."/>
            <person name="Watson M."/>
            <person name="Adriaenssens E.M."/>
            <person name="Foster-Nyarko E."/>
            <person name="Jarju S."/>
            <person name="Secka A."/>
            <person name="Antonio M."/>
            <person name="Oren A."/>
            <person name="Chaudhuri R.R."/>
            <person name="La Ragione R."/>
            <person name="Hildebrand F."/>
            <person name="Pallen M.J."/>
        </authorList>
    </citation>
    <scope>NUCLEOTIDE SEQUENCE</scope>
    <source>
        <strain evidence="1">150</strain>
    </source>
</reference>
<evidence type="ECO:0000313" key="1">
    <source>
        <dbReference type="EMBL" id="MCC9273016.1"/>
    </source>
</evidence>
<evidence type="ECO:0000313" key="3">
    <source>
        <dbReference type="Proteomes" id="UP000182149"/>
    </source>
</evidence>
<dbReference type="OrthoDB" id="2166166at2"/>
<protein>
    <recommendedName>
        <fullName evidence="4">V-type ATPase, subunit E</fullName>
    </recommendedName>
</protein>
<evidence type="ECO:0000313" key="2">
    <source>
        <dbReference type="EMBL" id="OJG09127.1"/>
    </source>
</evidence>
<evidence type="ECO:0008006" key="4">
    <source>
        <dbReference type="Google" id="ProtNLM"/>
    </source>
</evidence>
<dbReference type="Proteomes" id="UP000813384">
    <property type="component" value="Unassembled WGS sequence"/>
</dbReference>
<sequence length="194" mass="22688">MDAIDVIIEKINEQGNTERNDYKNNRLAEIETNYLVEERKINQDHELQLARQTEQVHKQAQQRINRLTVGARQDALKKKQSYLERLFDEVAVVMSEWSIEETQAFAFGVLKTLQLKQATFIPGGLMDSSIFTTEWITETAKKLDMSLTLAPTSKTLEYGFLVEHEGVQYNFFYRDLLLEERKNKGREFMQVLFS</sequence>
<proteinExistence type="predicted"/>
<dbReference type="EMBL" id="JXKD01000020">
    <property type="protein sequence ID" value="OJG09127.1"/>
    <property type="molecule type" value="Genomic_DNA"/>
</dbReference>
<name>A0A1L8QNS8_9ENTE</name>
<accession>A0A1L8QNS8</accession>
<dbReference type="RefSeq" id="WP_071875636.1">
    <property type="nucleotide sequence ID" value="NZ_JBHSHF010000018.1"/>
</dbReference>
<keyword evidence="3" id="KW-1185">Reference proteome</keyword>
<dbReference type="STRING" id="328396.RU93_GL001198"/>
<dbReference type="AlphaFoldDB" id="A0A1L8QNS8"/>
<reference evidence="1" key="3">
    <citation type="submission" date="2021-11" db="EMBL/GenBank/DDBJ databases">
        <authorList>
            <person name="Gilroy R."/>
        </authorList>
    </citation>
    <scope>NUCLEOTIDE SEQUENCE</scope>
    <source>
        <strain evidence="1">150</strain>
    </source>
</reference>
<dbReference type="Proteomes" id="UP000182149">
    <property type="component" value="Unassembled WGS sequence"/>
</dbReference>
<organism evidence="2 3">
    <name type="scientific">Enterococcus aquimarinus</name>
    <dbReference type="NCBI Taxonomy" id="328396"/>
    <lineage>
        <taxon>Bacteria</taxon>
        <taxon>Bacillati</taxon>
        <taxon>Bacillota</taxon>
        <taxon>Bacilli</taxon>
        <taxon>Lactobacillales</taxon>
        <taxon>Enterococcaceae</taxon>
        <taxon>Enterococcus</taxon>
    </lineage>
</organism>
<reference evidence="2 3" key="1">
    <citation type="submission" date="2014-12" db="EMBL/GenBank/DDBJ databases">
        <title>Draft genome sequences of 29 type strains of Enterococci.</title>
        <authorList>
            <person name="Zhong Z."/>
            <person name="Sun Z."/>
            <person name="Liu W."/>
            <person name="Zhang W."/>
            <person name="Zhang H."/>
        </authorList>
    </citation>
    <scope>NUCLEOTIDE SEQUENCE [LARGE SCALE GENOMIC DNA]</scope>
    <source>
        <strain evidence="2 3">DSM 17690</strain>
    </source>
</reference>
<comment type="caution">
    <text evidence="2">The sequence shown here is derived from an EMBL/GenBank/DDBJ whole genome shotgun (WGS) entry which is preliminary data.</text>
</comment>
<dbReference type="EMBL" id="JAJJVO010000032">
    <property type="protein sequence ID" value="MCC9273016.1"/>
    <property type="molecule type" value="Genomic_DNA"/>
</dbReference>
<gene>
    <name evidence="1" type="ORF">K8V42_01850</name>
    <name evidence="2" type="ORF">RU93_GL001198</name>
</gene>